<keyword evidence="6" id="KW-0969">Cilium</keyword>
<evidence type="ECO:0000313" key="6">
    <source>
        <dbReference type="EMBL" id="MBC1487070.1"/>
    </source>
</evidence>
<dbReference type="PANTHER" id="PTHR34653">
    <property type="match status" value="1"/>
</dbReference>
<dbReference type="GO" id="GO:0005198">
    <property type="term" value="F:structural molecule activity"/>
    <property type="evidence" value="ECO:0007669"/>
    <property type="project" value="InterPro"/>
</dbReference>
<keyword evidence="3 4" id="KW-0975">Bacterial flagellum</keyword>
<evidence type="ECO:0000256" key="2">
    <source>
        <dbReference type="ARBA" id="ARBA00009272"/>
    </source>
</evidence>
<dbReference type="Pfam" id="PF02049">
    <property type="entry name" value="FliE"/>
    <property type="match status" value="1"/>
</dbReference>
<comment type="similarity">
    <text evidence="2 4">Belongs to the FliE family.</text>
</comment>
<sequence length="98" mass="10472">MAIESINTASVMPKVTLSETAKTDNVAGAGNTFTQMLDSMSDVQSNAQNSVSNLLTTGEGNASDVLIQMKKAESEMKTAAVIRDNVIESYKQLLNMQV</sequence>
<dbReference type="InterPro" id="IPR001624">
    <property type="entry name" value="FliE"/>
</dbReference>
<dbReference type="GO" id="GO:0003774">
    <property type="term" value="F:cytoskeletal motor activity"/>
    <property type="evidence" value="ECO:0007669"/>
    <property type="project" value="InterPro"/>
</dbReference>
<evidence type="ECO:0000256" key="1">
    <source>
        <dbReference type="ARBA" id="ARBA00004117"/>
    </source>
</evidence>
<evidence type="ECO:0000313" key="5">
    <source>
        <dbReference type="EMBL" id="KKD44767.1"/>
    </source>
</evidence>
<dbReference type="GO" id="GO:0071973">
    <property type="term" value="P:bacterial-type flagellum-dependent cell motility"/>
    <property type="evidence" value="ECO:0007669"/>
    <property type="project" value="InterPro"/>
</dbReference>
<dbReference type="PANTHER" id="PTHR34653:SF1">
    <property type="entry name" value="FLAGELLAR HOOK-BASAL BODY COMPLEX PROTEIN FLIE"/>
    <property type="match status" value="1"/>
</dbReference>
<evidence type="ECO:0000313" key="7">
    <source>
        <dbReference type="Proteomes" id="UP000033536"/>
    </source>
</evidence>
<proteinExistence type="inferred from homology"/>
<protein>
    <recommendedName>
        <fullName evidence="4">Flagellar hook-basal body complex protein FliE</fullName>
    </recommendedName>
</protein>
<dbReference type="AlphaFoldDB" id="A0A7X1C7L1"/>
<dbReference type="GO" id="GO:0009425">
    <property type="term" value="C:bacterial-type flagellum basal body"/>
    <property type="evidence" value="ECO:0007669"/>
    <property type="project" value="UniProtKB-SubCell"/>
</dbReference>
<keyword evidence="6" id="KW-0966">Cell projection</keyword>
<comment type="subcellular location">
    <subcellularLocation>
        <location evidence="1 4">Bacterial flagellum basal body</location>
    </subcellularLocation>
</comment>
<evidence type="ECO:0000313" key="8">
    <source>
        <dbReference type="Proteomes" id="UP000523362"/>
    </source>
</evidence>
<dbReference type="NCBIfam" id="NF002466">
    <property type="entry name" value="PRK01699.1"/>
    <property type="match status" value="1"/>
</dbReference>
<dbReference type="Proteomes" id="UP000523362">
    <property type="component" value="Unassembled WGS sequence"/>
</dbReference>
<name>A0A7X1C7L1_LISSE</name>
<dbReference type="HAMAP" id="MF_00724">
    <property type="entry name" value="FliE"/>
    <property type="match status" value="1"/>
</dbReference>
<evidence type="ECO:0000256" key="3">
    <source>
        <dbReference type="ARBA" id="ARBA00023143"/>
    </source>
</evidence>
<reference evidence="5 7" key="1">
    <citation type="submission" date="2015-02" db="EMBL/GenBank/DDBJ databases">
        <title>Sequencing of Listeria spp. dairy environmental strains.</title>
        <authorList>
            <person name="Muhterem-Uyar M."/>
            <person name="Wagner M."/>
            <person name="Schmitz-Esser S."/>
            <person name="Stessl B."/>
        </authorList>
    </citation>
    <scope>NUCLEOTIDE SEQUENCE [LARGE SCALE GENOMIC DNA]</scope>
    <source>
        <strain evidence="5 7">7KSM</strain>
    </source>
</reference>
<dbReference type="Proteomes" id="UP000033536">
    <property type="component" value="Unassembled WGS sequence"/>
</dbReference>
<organism evidence="6 8">
    <name type="scientific">Listeria seeligeri</name>
    <dbReference type="NCBI Taxonomy" id="1640"/>
    <lineage>
        <taxon>Bacteria</taxon>
        <taxon>Bacillati</taxon>
        <taxon>Bacillota</taxon>
        <taxon>Bacilli</taxon>
        <taxon>Bacillales</taxon>
        <taxon>Listeriaceae</taxon>
        <taxon>Listeria</taxon>
    </lineage>
</organism>
<dbReference type="EMBL" id="JYOM01000015">
    <property type="protein sequence ID" value="KKD44767.1"/>
    <property type="molecule type" value="Genomic_DNA"/>
</dbReference>
<evidence type="ECO:0000256" key="4">
    <source>
        <dbReference type="HAMAP-Rule" id="MF_00724"/>
    </source>
</evidence>
<accession>A0A7X1C7L1</accession>
<dbReference type="RefSeq" id="WP_003746116.1">
    <property type="nucleotide sequence ID" value="NZ_CP034772.1"/>
</dbReference>
<dbReference type="EMBL" id="JAARRG010000011">
    <property type="protein sequence ID" value="MBC1487070.1"/>
    <property type="molecule type" value="Genomic_DNA"/>
</dbReference>
<keyword evidence="7" id="KW-1185">Reference proteome</keyword>
<comment type="caution">
    <text evidence="6">The sequence shown here is derived from an EMBL/GenBank/DDBJ whole genome shotgun (WGS) entry which is preliminary data.</text>
</comment>
<reference evidence="6 8" key="2">
    <citation type="submission" date="2020-03" db="EMBL/GenBank/DDBJ databases">
        <title>Soil Listeria distribution.</title>
        <authorList>
            <person name="Liao J."/>
            <person name="Wiedmann M."/>
        </authorList>
    </citation>
    <scope>NUCLEOTIDE SEQUENCE [LARGE SCALE GENOMIC DNA]</scope>
    <source>
        <strain evidence="6 8">FSL L7-1560</strain>
    </source>
</reference>
<gene>
    <name evidence="4 6" type="primary">fliE</name>
    <name evidence="6" type="ORF">HB897_12605</name>
    <name evidence="5" type="ORF">UQ68_10715</name>
</gene>
<keyword evidence="6" id="KW-0282">Flagellum</keyword>